<dbReference type="Proteomes" id="UP001378188">
    <property type="component" value="Unassembled WGS sequence"/>
</dbReference>
<evidence type="ECO:0000313" key="1">
    <source>
        <dbReference type="EMBL" id="MEJ8571812.1"/>
    </source>
</evidence>
<organism evidence="1 2">
    <name type="scientific">Microbaculum marinum</name>
    <dbReference type="NCBI Taxonomy" id="1764581"/>
    <lineage>
        <taxon>Bacteria</taxon>
        <taxon>Pseudomonadati</taxon>
        <taxon>Pseudomonadota</taxon>
        <taxon>Alphaproteobacteria</taxon>
        <taxon>Hyphomicrobiales</taxon>
        <taxon>Tepidamorphaceae</taxon>
        <taxon>Microbaculum</taxon>
    </lineage>
</organism>
<comment type="caution">
    <text evidence="1">The sequence shown here is derived from an EMBL/GenBank/DDBJ whole genome shotgun (WGS) entry which is preliminary data.</text>
</comment>
<dbReference type="EMBL" id="JAZHOF010000004">
    <property type="protein sequence ID" value="MEJ8571812.1"/>
    <property type="molecule type" value="Genomic_DNA"/>
</dbReference>
<reference evidence="1 2" key="1">
    <citation type="submission" date="2024-02" db="EMBL/GenBank/DDBJ databases">
        <title>Genome analysis and characterization of Microbaculum marinisediminis sp. nov., isolated from marine sediment.</title>
        <authorList>
            <person name="Du Z.-J."/>
            <person name="Ye Y.-Q."/>
            <person name="Zhang Z.-R."/>
            <person name="Yuan S.-M."/>
            <person name="Zhang X.-Y."/>
        </authorList>
    </citation>
    <scope>NUCLEOTIDE SEQUENCE [LARGE SCALE GENOMIC DNA]</scope>
    <source>
        <strain evidence="1 2">SDUM1044001</strain>
    </source>
</reference>
<dbReference type="AlphaFoldDB" id="A0AAW9RDX9"/>
<sequence length="130" mass="15268">GHDKLLAELESSFTLRRYRFMSLRPSRQCRQDRRPERARNIGLPGMEVLHARFVEFIKNIETYHHGYRAAFDYDRDARFAAVEAPTLVTCARPDFAYRHLEVIAAMFPTPHLPKLQGRQLRSLQTRARQS</sequence>
<protein>
    <submittedName>
        <fullName evidence="1">Uncharacterized protein</fullName>
    </submittedName>
</protein>
<proteinExistence type="predicted"/>
<feature type="non-terminal residue" evidence="1">
    <location>
        <position position="1"/>
    </location>
</feature>
<dbReference type="RefSeq" id="WP_340329515.1">
    <property type="nucleotide sequence ID" value="NZ_JAZHOF010000004.1"/>
</dbReference>
<accession>A0AAW9RDX9</accession>
<name>A0AAW9RDX9_9HYPH</name>
<keyword evidence="2" id="KW-1185">Reference proteome</keyword>
<evidence type="ECO:0000313" key="2">
    <source>
        <dbReference type="Proteomes" id="UP001378188"/>
    </source>
</evidence>
<gene>
    <name evidence="1" type="ORF">V3328_10030</name>
</gene>